<evidence type="ECO:0000313" key="8">
    <source>
        <dbReference type="EMBL" id="PJI94413.1"/>
    </source>
</evidence>
<dbReference type="Proteomes" id="UP000231586">
    <property type="component" value="Unassembled WGS sequence"/>
</dbReference>
<evidence type="ECO:0000256" key="4">
    <source>
        <dbReference type="ARBA" id="ARBA00023136"/>
    </source>
</evidence>
<accession>A0A2M8WU06</accession>
<dbReference type="InterPro" id="IPR036259">
    <property type="entry name" value="MFS_trans_sf"/>
</dbReference>
<evidence type="ECO:0000256" key="3">
    <source>
        <dbReference type="ARBA" id="ARBA00022989"/>
    </source>
</evidence>
<dbReference type="OrthoDB" id="9776171at2"/>
<sequence length="444" mass="44890">MTTQPPAGLDLARRLVPSQALYVFGMSVDLTLTGIVGDHLAPTRLLATLPFALIPLAAGVSTFVLSRWIGRSGYRRVFTVAASVAVVAGLVSALAVQTDRFWLFCVGTALVGVYQAGAGYYRYAAADAVPDARARAVSTVLAGGLVAALVGPFAATAVRTATATPYVASYLLVAGFALLAVAWNAGLPRALTLSGRAAPVVRSSGGRGLPEGSDAPVTQGPRSRRALWRQPDLLAGVAAVVLAAVAMTSMMTAGPIAGMDMGHSEGQAAFAVQLHMVGMFAPGFVVARWIGRFGERRVAAAGAVVVVLAGSSAAVSSSLPTFFAAMLLVGVGWNLAYSGGSALVAASYRPVERGLVQPYAEATGTVFQVAGTLSAGALATRSGWPALGLAVVVAAAAVAVLLARGPHSRAGEVRHAAASEHRADLPNPSVGASAVASGPSAQEP</sequence>
<feature type="compositionally biased region" description="Basic and acidic residues" evidence="5">
    <location>
        <begin position="412"/>
        <end position="424"/>
    </location>
</feature>
<feature type="transmembrane region" description="Helical" evidence="6">
    <location>
        <begin position="77"/>
        <end position="95"/>
    </location>
</feature>
<evidence type="ECO:0000313" key="9">
    <source>
        <dbReference type="Proteomes" id="UP000231586"/>
    </source>
</evidence>
<dbReference type="Gene3D" id="1.20.1250.20">
    <property type="entry name" value="MFS general substrate transporter like domains"/>
    <property type="match status" value="1"/>
</dbReference>
<evidence type="ECO:0000256" key="6">
    <source>
        <dbReference type="SAM" id="Phobius"/>
    </source>
</evidence>
<feature type="region of interest" description="Disordered" evidence="5">
    <location>
        <begin position="202"/>
        <end position="222"/>
    </location>
</feature>
<dbReference type="PANTHER" id="PTHR23534">
    <property type="entry name" value="MFS PERMEASE"/>
    <property type="match status" value="1"/>
</dbReference>
<feature type="transmembrane region" description="Helical" evidence="6">
    <location>
        <begin position="136"/>
        <end position="155"/>
    </location>
</feature>
<dbReference type="EMBL" id="PGTZ01000006">
    <property type="protein sequence ID" value="PJI94413.1"/>
    <property type="molecule type" value="Genomic_DNA"/>
</dbReference>
<dbReference type="GO" id="GO:0022857">
    <property type="term" value="F:transmembrane transporter activity"/>
    <property type="evidence" value="ECO:0007669"/>
    <property type="project" value="InterPro"/>
</dbReference>
<feature type="transmembrane region" description="Helical" evidence="6">
    <location>
        <begin position="101"/>
        <end position="124"/>
    </location>
</feature>
<gene>
    <name evidence="8" type="ORF">CLV34_0249</name>
</gene>
<feature type="transmembrane region" description="Helical" evidence="6">
    <location>
        <begin position="47"/>
        <end position="65"/>
    </location>
</feature>
<dbReference type="InterPro" id="IPR011701">
    <property type="entry name" value="MFS"/>
</dbReference>
<keyword evidence="2 6" id="KW-0812">Transmembrane</keyword>
<evidence type="ECO:0000256" key="2">
    <source>
        <dbReference type="ARBA" id="ARBA00022692"/>
    </source>
</evidence>
<feature type="transmembrane region" description="Helical" evidence="6">
    <location>
        <begin position="268"/>
        <end position="291"/>
    </location>
</feature>
<dbReference type="RefSeq" id="WP_157803650.1">
    <property type="nucleotide sequence ID" value="NZ_PGTZ01000006.1"/>
</dbReference>
<feature type="transmembrane region" description="Helical" evidence="6">
    <location>
        <begin position="21"/>
        <end position="41"/>
    </location>
</feature>
<keyword evidence="9" id="KW-1185">Reference proteome</keyword>
<comment type="subcellular location">
    <subcellularLocation>
        <location evidence="1">Cell membrane</location>
        <topology evidence="1">Multi-pass membrane protein</topology>
    </subcellularLocation>
</comment>
<feature type="transmembrane region" description="Helical" evidence="6">
    <location>
        <begin position="384"/>
        <end position="403"/>
    </location>
</feature>
<evidence type="ECO:0000256" key="5">
    <source>
        <dbReference type="SAM" id="MobiDB-lite"/>
    </source>
</evidence>
<keyword evidence="3 6" id="KW-1133">Transmembrane helix</keyword>
<protein>
    <submittedName>
        <fullName evidence="8">Putative MFS family arabinose efflux permease</fullName>
    </submittedName>
</protein>
<comment type="caution">
    <text evidence="8">The sequence shown here is derived from an EMBL/GenBank/DDBJ whole genome shotgun (WGS) entry which is preliminary data.</text>
</comment>
<keyword evidence="4 6" id="KW-0472">Membrane</keyword>
<dbReference type="InterPro" id="IPR020846">
    <property type="entry name" value="MFS_dom"/>
</dbReference>
<feature type="transmembrane region" description="Helical" evidence="6">
    <location>
        <begin position="233"/>
        <end position="256"/>
    </location>
</feature>
<proteinExistence type="predicted"/>
<feature type="compositionally biased region" description="Low complexity" evidence="5">
    <location>
        <begin position="428"/>
        <end position="444"/>
    </location>
</feature>
<organism evidence="8 9">
    <name type="scientific">Luteimicrobium subarcticum</name>
    <dbReference type="NCBI Taxonomy" id="620910"/>
    <lineage>
        <taxon>Bacteria</taxon>
        <taxon>Bacillati</taxon>
        <taxon>Actinomycetota</taxon>
        <taxon>Actinomycetes</taxon>
        <taxon>Micrococcales</taxon>
        <taxon>Luteimicrobium</taxon>
    </lineage>
</organism>
<feature type="transmembrane region" description="Helical" evidence="6">
    <location>
        <begin position="167"/>
        <end position="187"/>
    </location>
</feature>
<feature type="domain" description="Major facilitator superfamily (MFS) profile" evidence="7">
    <location>
        <begin position="232"/>
        <end position="444"/>
    </location>
</feature>
<dbReference type="GO" id="GO:0005886">
    <property type="term" value="C:plasma membrane"/>
    <property type="evidence" value="ECO:0007669"/>
    <property type="project" value="UniProtKB-SubCell"/>
</dbReference>
<feature type="region of interest" description="Disordered" evidence="5">
    <location>
        <begin position="412"/>
        <end position="444"/>
    </location>
</feature>
<dbReference type="Pfam" id="PF07690">
    <property type="entry name" value="MFS_1"/>
    <property type="match status" value="1"/>
</dbReference>
<evidence type="ECO:0000259" key="7">
    <source>
        <dbReference type="PROSITE" id="PS50850"/>
    </source>
</evidence>
<reference evidence="8 9" key="1">
    <citation type="submission" date="2017-11" db="EMBL/GenBank/DDBJ databases">
        <title>Genomic Encyclopedia of Archaeal and Bacterial Type Strains, Phase II (KMG-II): From Individual Species to Whole Genera.</title>
        <authorList>
            <person name="Goeker M."/>
        </authorList>
    </citation>
    <scope>NUCLEOTIDE SEQUENCE [LARGE SCALE GENOMIC DNA]</scope>
    <source>
        <strain evidence="8 9">DSM 22413</strain>
    </source>
</reference>
<dbReference type="PANTHER" id="PTHR23534:SF1">
    <property type="entry name" value="MAJOR FACILITATOR SUPERFAMILY PROTEIN"/>
    <property type="match status" value="1"/>
</dbReference>
<dbReference type="AlphaFoldDB" id="A0A2M8WU06"/>
<evidence type="ECO:0000256" key="1">
    <source>
        <dbReference type="ARBA" id="ARBA00004651"/>
    </source>
</evidence>
<feature type="transmembrane region" description="Helical" evidence="6">
    <location>
        <begin position="298"/>
        <end position="316"/>
    </location>
</feature>
<name>A0A2M8WU06_9MICO</name>
<dbReference type="PROSITE" id="PS50850">
    <property type="entry name" value="MFS"/>
    <property type="match status" value="1"/>
</dbReference>
<dbReference type="SUPFAM" id="SSF103473">
    <property type="entry name" value="MFS general substrate transporter"/>
    <property type="match status" value="1"/>
</dbReference>